<evidence type="ECO:0000313" key="3">
    <source>
        <dbReference type="EMBL" id="CAA9498427.1"/>
    </source>
</evidence>
<gene>
    <name evidence="3" type="ORF">AVDCRST_MAG30-1768</name>
</gene>
<dbReference type="GO" id="GO:0016787">
    <property type="term" value="F:hydrolase activity"/>
    <property type="evidence" value="ECO:0007669"/>
    <property type="project" value="InterPro"/>
</dbReference>
<dbReference type="InterPro" id="IPR029052">
    <property type="entry name" value="Metallo-depent_PP-like"/>
</dbReference>
<dbReference type="InterPro" id="IPR004843">
    <property type="entry name" value="Calcineurin-like_PHP"/>
</dbReference>
<feature type="transmembrane region" description="Helical" evidence="1">
    <location>
        <begin position="144"/>
        <end position="162"/>
    </location>
</feature>
<sequence length="480" mass="50277">MRLRAALAVVAVLVATLAGAYGALVTFRADKELSAGTIRLSVSPGHRGALDLYVPLVDWGARFEAIRLPARLRIDLRTVNRAAVVRLAKGSRLDVNQVRDEAAAAIESYLKALLAVVLAAALALGLLVALAVRGGPGPRLRWTALLAVVTAAGVTAALAVLLPPRGPIDEPQYYAYGPDIPRALRAVEAATRSTAALDQELDAQLVGLAQLVVAPGQRIPVDERSPRVVVASDLHNNALALPILERTARAAPVLFVGDLTDRGSPLETAVVRGVVRAGRPFVFVSGNHDSDTLSRRLARDGAIVLGQEGRLLPDGSRGPVVARVGGLRVAGYSDPFERRSAEDFRDRYDAKPSPEQQGAFLAWLDGLDGQVDVVMVHEPALLEPALVRLRAAPPDEPILFAVGHTHTAAIERIGAATVLNGGSIGAGGTGNLGEGTPIGIGIFLYAREPAFAPLAADLVSIDPGTGSSTARRVRLDAAAR</sequence>
<accession>A0A6J4SMV5</accession>
<keyword evidence="1" id="KW-1133">Transmembrane helix</keyword>
<evidence type="ECO:0000259" key="2">
    <source>
        <dbReference type="Pfam" id="PF00149"/>
    </source>
</evidence>
<keyword evidence="1" id="KW-0472">Membrane</keyword>
<reference evidence="3" key="1">
    <citation type="submission" date="2020-02" db="EMBL/GenBank/DDBJ databases">
        <authorList>
            <person name="Meier V. D."/>
        </authorList>
    </citation>
    <scope>NUCLEOTIDE SEQUENCE</scope>
    <source>
        <strain evidence="3">AVDCRST_MAG30</strain>
    </source>
</reference>
<proteinExistence type="predicted"/>
<keyword evidence="1" id="KW-0812">Transmembrane</keyword>
<evidence type="ECO:0000256" key="1">
    <source>
        <dbReference type="SAM" id="Phobius"/>
    </source>
</evidence>
<protein>
    <recommendedName>
        <fullName evidence="2">Calcineurin-like phosphoesterase domain-containing protein</fullName>
    </recommendedName>
</protein>
<feature type="domain" description="Calcineurin-like phosphoesterase" evidence="2">
    <location>
        <begin position="227"/>
        <end position="407"/>
    </location>
</feature>
<name>A0A6J4SMV5_9ACTN</name>
<dbReference type="EMBL" id="CADCVS010000237">
    <property type="protein sequence ID" value="CAA9498427.1"/>
    <property type="molecule type" value="Genomic_DNA"/>
</dbReference>
<dbReference type="Pfam" id="PF00149">
    <property type="entry name" value="Metallophos"/>
    <property type="match status" value="1"/>
</dbReference>
<dbReference type="AlphaFoldDB" id="A0A6J4SMV5"/>
<dbReference type="SUPFAM" id="SSF56300">
    <property type="entry name" value="Metallo-dependent phosphatases"/>
    <property type="match status" value="1"/>
</dbReference>
<feature type="transmembrane region" description="Helical" evidence="1">
    <location>
        <begin position="112"/>
        <end position="132"/>
    </location>
</feature>
<dbReference type="Gene3D" id="3.60.21.10">
    <property type="match status" value="1"/>
</dbReference>
<organism evidence="3">
    <name type="scientific">uncultured Solirubrobacteraceae bacterium</name>
    <dbReference type="NCBI Taxonomy" id="1162706"/>
    <lineage>
        <taxon>Bacteria</taxon>
        <taxon>Bacillati</taxon>
        <taxon>Actinomycetota</taxon>
        <taxon>Thermoleophilia</taxon>
        <taxon>Solirubrobacterales</taxon>
        <taxon>Solirubrobacteraceae</taxon>
        <taxon>environmental samples</taxon>
    </lineage>
</organism>